<evidence type="ECO:0000256" key="3">
    <source>
        <dbReference type="ARBA" id="ARBA00022741"/>
    </source>
</evidence>
<protein>
    <recommendedName>
        <fullName evidence="5">Putative pyruvate, phosphate dikinase regulatory protein</fullName>
        <shortName evidence="5">PPDK regulatory protein</shortName>
        <ecNumber evidence="5">2.7.11.32</ecNumber>
        <ecNumber evidence="5">2.7.4.27</ecNumber>
    </recommendedName>
</protein>
<dbReference type="EC" id="2.7.11.32" evidence="5"/>
<dbReference type="GO" id="GO:0004674">
    <property type="term" value="F:protein serine/threonine kinase activity"/>
    <property type="evidence" value="ECO:0007669"/>
    <property type="project" value="UniProtKB-UniRule"/>
</dbReference>
<dbReference type="PANTHER" id="PTHR31756">
    <property type="entry name" value="PYRUVATE, PHOSPHATE DIKINASE REGULATORY PROTEIN 1, CHLOROPLASTIC"/>
    <property type="match status" value="1"/>
</dbReference>
<evidence type="ECO:0000256" key="2">
    <source>
        <dbReference type="ARBA" id="ARBA00022679"/>
    </source>
</evidence>
<evidence type="ECO:0000313" key="8">
    <source>
        <dbReference type="Proteomes" id="UP000076244"/>
    </source>
</evidence>
<dbReference type="KEGG" id="pdm:ADU72_2180"/>
<evidence type="ECO:0000256" key="5">
    <source>
        <dbReference type="HAMAP-Rule" id="MF_00921"/>
    </source>
</evidence>
<dbReference type="InterPro" id="IPR026565">
    <property type="entry name" value="PPDK_reg"/>
</dbReference>
<reference evidence="8 9" key="1">
    <citation type="journal article" date="2016" name="PLoS ONE">
        <title>The Identification of Novel Diagnostic Marker Genes for the Detection of Beer Spoiling Pediococcus damnosus Strains Using the BlAst Diagnostic Gene findEr.</title>
        <authorList>
            <person name="Behr J."/>
            <person name="Geissler A.J."/>
            <person name="Schmid J."/>
            <person name="Zehe A."/>
            <person name="Vogel R.F."/>
        </authorList>
    </citation>
    <scope>NUCLEOTIDE SEQUENCE [LARGE SCALE GENOMIC DNA]</scope>
    <source>
        <strain evidence="6 9">TMW 2.1533</strain>
        <strain evidence="7 8">TMW 2.1535</strain>
    </source>
</reference>
<comment type="catalytic activity">
    <reaction evidence="5">
        <text>N(tele)-phospho-L-histidyl/O-phospho-L-threonyl-[pyruvate, phosphate dikinase] + phosphate + H(+) = N(tele)-phospho-L-histidyl/L-threonyl-[pyruvate, phosphate dikinase] + diphosphate</text>
        <dbReference type="Rhea" id="RHEA:43696"/>
        <dbReference type="Rhea" id="RHEA-COMP:10650"/>
        <dbReference type="Rhea" id="RHEA-COMP:10651"/>
        <dbReference type="ChEBI" id="CHEBI:15378"/>
        <dbReference type="ChEBI" id="CHEBI:30013"/>
        <dbReference type="ChEBI" id="CHEBI:33019"/>
        <dbReference type="ChEBI" id="CHEBI:43474"/>
        <dbReference type="ChEBI" id="CHEBI:61977"/>
        <dbReference type="ChEBI" id="CHEBI:83586"/>
        <dbReference type="EC" id="2.7.4.27"/>
    </reaction>
</comment>
<dbReference type="EC" id="2.7.4.27" evidence="5"/>
<dbReference type="InterPro" id="IPR005177">
    <property type="entry name" value="Kinase-pyrophosphorylase"/>
</dbReference>
<keyword evidence="8" id="KW-1185">Reference proteome</keyword>
<dbReference type="RefSeq" id="WP_056986266.1">
    <property type="nucleotide sequence ID" value="NZ_BAAAXI010000151.1"/>
</dbReference>
<evidence type="ECO:0000313" key="6">
    <source>
        <dbReference type="EMBL" id="AMV62049.1"/>
    </source>
</evidence>
<evidence type="ECO:0000313" key="9">
    <source>
        <dbReference type="Proteomes" id="UP000076405"/>
    </source>
</evidence>
<feature type="binding site" evidence="5">
    <location>
        <begin position="148"/>
        <end position="155"/>
    </location>
    <ligand>
        <name>ADP</name>
        <dbReference type="ChEBI" id="CHEBI:456216"/>
    </ligand>
</feature>
<gene>
    <name evidence="6" type="ORF">ADU70_0549</name>
    <name evidence="7" type="ORF">ADU72_2180</name>
</gene>
<comment type="function">
    <text evidence="5">Bifunctional serine/threonine kinase and phosphorylase involved in the regulation of the pyruvate, phosphate dikinase (PPDK) by catalyzing its phosphorylation/dephosphorylation.</text>
</comment>
<dbReference type="Pfam" id="PF03618">
    <property type="entry name" value="Kinase-PPPase"/>
    <property type="match status" value="1"/>
</dbReference>
<evidence type="ECO:0000313" key="7">
    <source>
        <dbReference type="EMBL" id="AMV68101.1"/>
    </source>
</evidence>
<dbReference type="Proteomes" id="UP000076405">
    <property type="component" value="Chromosome"/>
</dbReference>
<dbReference type="PANTHER" id="PTHR31756:SF3">
    <property type="entry name" value="PYRUVATE, PHOSPHATE DIKINASE REGULATORY PROTEIN 1, CHLOROPLASTIC"/>
    <property type="match status" value="1"/>
</dbReference>
<sequence length="270" mass="29890">MATKVFVISDAVGETVGAVAKAASAQFPSEKFEFDRYPFTQTKSLLDGILKRAKRQNAIVFSTFVNPELNQFAKEQCEQADIYYYDVLTPALSLFKQKTGLEPANKPGSVHNLTEGYFDKIAAMEFAVTYDDGKDPSGFLKADIVLLGVSRTSKTPMSLYLANKGFKVANLPLVPQASIPDEIWKVDPKKIFGLTTTPDVLNDIRRQRMISYGLNPESSYSNTEGIKHELSYANDVFKKIGCLVINTSNKSIEETATLIMESLDVDVSNE</sequence>
<comment type="catalytic activity">
    <reaction evidence="5">
        <text>N(tele)-phospho-L-histidyl/L-threonyl-[pyruvate, phosphate dikinase] + ADP = N(tele)-phospho-L-histidyl/O-phospho-L-threonyl-[pyruvate, phosphate dikinase] + AMP + H(+)</text>
        <dbReference type="Rhea" id="RHEA:43692"/>
        <dbReference type="Rhea" id="RHEA-COMP:10650"/>
        <dbReference type="Rhea" id="RHEA-COMP:10651"/>
        <dbReference type="ChEBI" id="CHEBI:15378"/>
        <dbReference type="ChEBI" id="CHEBI:30013"/>
        <dbReference type="ChEBI" id="CHEBI:61977"/>
        <dbReference type="ChEBI" id="CHEBI:83586"/>
        <dbReference type="ChEBI" id="CHEBI:456215"/>
        <dbReference type="ChEBI" id="CHEBI:456216"/>
        <dbReference type="EC" id="2.7.11.32"/>
    </reaction>
</comment>
<dbReference type="EMBL" id="CP012275">
    <property type="protein sequence ID" value="AMV62049.1"/>
    <property type="molecule type" value="Genomic_DNA"/>
</dbReference>
<organism evidence="6 9">
    <name type="scientific">Pediococcus damnosus</name>
    <dbReference type="NCBI Taxonomy" id="51663"/>
    <lineage>
        <taxon>Bacteria</taxon>
        <taxon>Bacillati</taxon>
        <taxon>Bacillota</taxon>
        <taxon>Bacilli</taxon>
        <taxon>Lactobacillales</taxon>
        <taxon>Lactobacillaceae</taxon>
        <taxon>Pediococcus</taxon>
    </lineage>
</organism>
<dbReference type="GO" id="GO:0005524">
    <property type="term" value="F:ATP binding"/>
    <property type="evidence" value="ECO:0007669"/>
    <property type="project" value="InterPro"/>
</dbReference>
<name>A0A0R2HDD2_9LACO</name>
<dbReference type="GO" id="GO:0016776">
    <property type="term" value="F:phosphotransferase activity, phosphate group as acceptor"/>
    <property type="evidence" value="ECO:0007669"/>
    <property type="project" value="UniProtKB-UniRule"/>
</dbReference>
<dbReference type="OrthoDB" id="9782201at2"/>
<dbReference type="EMBL" id="CP012288">
    <property type="protein sequence ID" value="AMV68101.1"/>
    <property type="molecule type" value="Genomic_DNA"/>
</dbReference>
<keyword evidence="2 5" id="KW-0808">Transferase</keyword>
<dbReference type="GO" id="GO:0043531">
    <property type="term" value="F:ADP binding"/>
    <property type="evidence" value="ECO:0007669"/>
    <property type="project" value="UniProtKB-UniRule"/>
</dbReference>
<keyword evidence="4 5" id="KW-0418">Kinase</keyword>
<dbReference type="AlphaFoldDB" id="A0A0R2HDD2"/>
<proteinExistence type="inferred from homology"/>
<keyword evidence="1 5" id="KW-0723">Serine/threonine-protein kinase</keyword>
<dbReference type="HAMAP" id="MF_00921">
    <property type="entry name" value="PDRP"/>
    <property type="match status" value="1"/>
</dbReference>
<dbReference type="Proteomes" id="UP000076244">
    <property type="component" value="Chromosome"/>
</dbReference>
<evidence type="ECO:0000256" key="4">
    <source>
        <dbReference type="ARBA" id="ARBA00022777"/>
    </source>
</evidence>
<comment type="similarity">
    <text evidence="5">Belongs to the pyruvate, phosphate/water dikinase regulatory protein family. PDRP subfamily.</text>
</comment>
<accession>A0A0R2HDD2</accession>
<evidence type="ECO:0000256" key="1">
    <source>
        <dbReference type="ARBA" id="ARBA00022527"/>
    </source>
</evidence>
<keyword evidence="3 5" id="KW-0547">Nucleotide-binding</keyword>
<dbReference type="NCBIfam" id="NF003742">
    <property type="entry name" value="PRK05339.1"/>
    <property type="match status" value="1"/>
</dbReference>